<keyword evidence="4" id="KW-1185">Reference proteome</keyword>
<dbReference type="SMART" id="SM00612">
    <property type="entry name" value="Kelch"/>
    <property type="match status" value="2"/>
</dbReference>
<dbReference type="CDD" id="cd22152">
    <property type="entry name" value="F-box_AtAFR-like"/>
    <property type="match status" value="1"/>
</dbReference>
<dbReference type="SUPFAM" id="SSF117281">
    <property type="entry name" value="Kelch motif"/>
    <property type="match status" value="1"/>
</dbReference>
<dbReference type="Pfam" id="PF00646">
    <property type="entry name" value="F-box"/>
    <property type="match status" value="1"/>
</dbReference>
<reference evidence="3 4" key="1">
    <citation type="journal article" date="2022" name="G3 (Bethesda)">
        <title>Whole-genome sequence and methylome profiling of the almond [Prunus dulcis (Mill.) D.A. Webb] cultivar 'Nonpareil'.</title>
        <authorList>
            <person name="D'Amico-Willman K.M."/>
            <person name="Ouma W.Z."/>
            <person name="Meulia T."/>
            <person name="Sideli G.M."/>
            <person name="Gradziel T.M."/>
            <person name="Fresnedo-Ramirez J."/>
        </authorList>
    </citation>
    <scope>NUCLEOTIDE SEQUENCE [LARGE SCALE GENOMIC DNA]</scope>
    <source>
        <strain evidence="3">Clone GOH B32 T37-40</strain>
    </source>
</reference>
<gene>
    <name evidence="3" type="ORF">L3X38_033395</name>
</gene>
<comment type="caution">
    <text evidence="3">The sequence shown here is derived from an EMBL/GenBank/DDBJ whole genome shotgun (WGS) entry which is preliminary data.</text>
</comment>
<evidence type="ECO:0008006" key="5">
    <source>
        <dbReference type="Google" id="ProtNLM"/>
    </source>
</evidence>
<accession>A0AAD4YVV0</accession>
<dbReference type="PANTHER" id="PTHR24414:SF23">
    <property type="entry name" value="F-BOX_KELCH-REPEAT PROTEIN SKIP6"/>
    <property type="match status" value="1"/>
</dbReference>
<evidence type="ECO:0000313" key="3">
    <source>
        <dbReference type="EMBL" id="KAI5324322.1"/>
    </source>
</evidence>
<dbReference type="InterPro" id="IPR015915">
    <property type="entry name" value="Kelch-typ_b-propeller"/>
</dbReference>
<evidence type="ECO:0000259" key="2">
    <source>
        <dbReference type="Pfam" id="PF25210"/>
    </source>
</evidence>
<dbReference type="PANTHER" id="PTHR24414">
    <property type="entry name" value="F-BOX/KELCH-REPEAT PROTEIN SKIP4"/>
    <property type="match status" value="1"/>
</dbReference>
<proteinExistence type="predicted"/>
<dbReference type="InterPro" id="IPR006652">
    <property type="entry name" value="Kelch_1"/>
</dbReference>
<dbReference type="InterPro" id="IPR057499">
    <property type="entry name" value="Kelch_FKB95"/>
</dbReference>
<evidence type="ECO:0000259" key="1">
    <source>
        <dbReference type="Pfam" id="PF00646"/>
    </source>
</evidence>
<dbReference type="Proteomes" id="UP001054821">
    <property type="component" value="Chromosome 6"/>
</dbReference>
<dbReference type="EMBL" id="JAJFAZ020000006">
    <property type="protein sequence ID" value="KAI5324322.1"/>
    <property type="molecule type" value="Genomic_DNA"/>
</dbReference>
<feature type="domain" description="FKB95-like N-terminal Kelch" evidence="2">
    <location>
        <begin position="85"/>
        <end position="304"/>
    </location>
</feature>
<dbReference type="Gene3D" id="2.120.10.80">
    <property type="entry name" value="Kelch-type beta propeller"/>
    <property type="match status" value="1"/>
</dbReference>
<dbReference type="Pfam" id="PF25210">
    <property type="entry name" value="Kelch_FKB95"/>
    <property type="match status" value="1"/>
</dbReference>
<feature type="domain" description="F-box" evidence="1">
    <location>
        <begin position="19"/>
        <end position="59"/>
    </location>
</feature>
<protein>
    <recommendedName>
        <fullName evidence="5">Galactose oxidase/kelch repeat superfamily protein</fullName>
    </recommendedName>
</protein>
<dbReference type="InterPro" id="IPR001810">
    <property type="entry name" value="F-box_dom"/>
</dbReference>
<sequence length="385" mass="43072">MSTSTTTTQSSSAAEAQLIPSLPDDVALNCIARVPRWYHPTLSIVSRPIRSLLSSPLFFTTRSLLSSTEHFLYLTLRLHHNPSAWFTLYQNPNPNNPNNPHVLIPVPPLPSPTVGAAYAVVGPTIYVIGGSINDVPSSHVWVLDCRFHTWRKGPPMRVAREFSAAGVVDGKIYVIGGCVADSWARNEFWAESLDPGTGRWKAVRSPIDVRDKWMHASAVIGGRVYAMADRGGVVLDPKAGTWNVVDKRLDLGWRGRACVVHGILYCYDYLGKIRGFDVKKRVWKELKGLEKGLPKFLCGATMANWRKMGMESCRERLVGPISSFRFQKTSPSSTAWRSRCDSWWSTVEFHPNVGHQSPIPAREQQRKLQIEPHSSSSKLLCKLFH</sequence>
<dbReference type="InterPro" id="IPR050354">
    <property type="entry name" value="F-box/kelch-repeat_ARATH"/>
</dbReference>
<evidence type="ECO:0000313" key="4">
    <source>
        <dbReference type="Proteomes" id="UP001054821"/>
    </source>
</evidence>
<name>A0AAD4YVV0_PRUDU</name>
<organism evidence="3 4">
    <name type="scientific">Prunus dulcis</name>
    <name type="common">Almond</name>
    <name type="synonym">Amygdalus dulcis</name>
    <dbReference type="NCBI Taxonomy" id="3755"/>
    <lineage>
        <taxon>Eukaryota</taxon>
        <taxon>Viridiplantae</taxon>
        <taxon>Streptophyta</taxon>
        <taxon>Embryophyta</taxon>
        <taxon>Tracheophyta</taxon>
        <taxon>Spermatophyta</taxon>
        <taxon>Magnoliopsida</taxon>
        <taxon>eudicotyledons</taxon>
        <taxon>Gunneridae</taxon>
        <taxon>Pentapetalae</taxon>
        <taxon>rosids</taxon>
        <taxon>fabids</taxon>
        <taxon>Rosales</taxon>
        <taxon>Rosaceae</taxon>
        <taxon>Amygdaloideae</taxon>
        <taxon>Amygdaleae</taxon>
        <taxon>Prunus</taxon>
    </lineage>
</organism>
<dbReference type="AlphaFoldDB" id="A0AAD4YVV0"/>